<dbReference type="Gene3D" id="1.10.760.10">
    <property type="entry name" value="Cytochrome c-like domain"/>
    <property type="match status" value="1"/>
</dbReference>
<dbReference type="GO" id="GO:0020037">
    <property type="term" value="F:heme binding"/>
    <property type="evidence" value="ECO:0007669"/>
    <property type="project" value="InterPro"/>
</dbReference>
<evidence type="ECO:0000256" key="1">
    <source>
        <dbReference type="ARBA" id="ARBA00022617"/>
    </source>
</evidence>
<keyword evidence="3 4" id="KW-0408">Iron</keyword>
<accession>A0A1F6TPJ6</accession>
<dbReference type="SUPFAM" id="SSF46626">
    <property type="entry name" value="Cytochrome c"/>
    <property type="match status" value="1"/>
</dbReference>
<dbReference type="GO" id="GO:0009055">
    <property type="term" value="F:electron transfer activity"/>
    <property type="evidence" value="ECO:0007669"/>
    <property type="project" value="InterPro"/>
</dbReference>
<evidence type="ECO:0000256" key="2">
    <source>
        <dbReference type="ARBA" id="ARBA00022723"/>
    </source>
</evidence>
<dbReference type="Proteomes" id="UP000178885">
    <property type="component" value="Unassembled WGS sequence"/>
</dbReference>
<protein>
    <recommendedName>
        <fullName evidence="6">Cytochrome c domain-containing protein</fullName>
    </recommendedName>
</protein>
<evidence type="ECO:0000313" key="8">
    <source>
        <dbReference type="Proteomes" id="UP000178885"/>
    </source>
</evidence>
<dbReference type="InterPro" id="IPR036909">
    <property type="entry name" value="Cyt_c-like_dom_sf"/>
</dbReference>
<evidence type="ECO:0000256" key="3">
    <source>
        <dbReference type="ARBA" id="ARBA00023004"/>
    </source>
</evidence>
<dbReference type="GO" id="GO:0046872">
    <property type="term" value="F:metal ion binding"/>
    <property type="evidence" value="ECO:0007669"/>
    <property type="project" value="UniProtKB-KW"/>
</dbReference>
<evidence type="ECO:0000259" key="6">
    <source>
        <dbReference type="PROSITE" id="PS51007"/>
    </source>
</evidence>
<feature type="chain" id="PRO_5009526760" description="Cytochrome c domain-containing protein" evidence="5">
    <location>
        <begin position="22"/>
        <end position="136"/>
    </location>
</feature>
<keyword evidence="5" id="KW-0732">Signal</keyword>
<dbReference type="Pfam" id="PF09086">
    <property type="entry name" value="DUF1924"/>
    <property type="match status" value="1"/>
</dbReference>
<name>A0A1F6TPJ6_9PROT</name>
<evidence type="ECO:0000256" key="4">
    <source>
        <dbReference type="PROSITE-ProRule" id="PRU00433"/>
    </source>
</evidence>
<gene>
    <name evidence="7" type="ORF">A2151_08090</name>
</gene>
<evidence type="ECO:0000256" key="5">
    <source>
        <dbReference type="SAM" id="SignalP"/>
    </source>
</evidence>
<sequence length="136" mass="14900">MRKVGIGQALLAALWMAAASAASPTEVQRSLEQTARATTPGFAGFSAHRGEKFFKSTHGGEWSCASCHTQDPRASGRHAKTEKEIRPLSPVADPRRFTDPAKVEKWFRRNCNDVVGRACTPLEKGDVLAYVMSVRK</sequence>
<keyword evidence="1 4" id="KW-0349">Heme</keyword>
<dbReference type="AlphaFoldDB" id="A0A1F6TPJ6"/>
<dbReference type="STRING" id="1817760.A2151_08090"/>
<dbReference type="EMBL" id="MFSU01000067">
    <property type="protein sequence ID" value="OGI47025.1"/>
    <property type="molecule type" value="Genomic_DNA"/>
</dbReference>
<dbReference type="InterPro" id="IPR009056">
    <property type="entry name" value="Cyt_c-like_dom"/>
</dbReference>
<evidence type="ECO:0000313" key="7">
    <source>
        <dbReference type="EMBL" id="OGI47025.1"/>
    </source>
</evidence>
<feature type="domain" description="Cytochrome c" evidence="6">
    <location>
        <begin position="45"/>
        <end position="135"/>
    </location>
</feature>
<reference evidence="7 8" key="1">
    <citation type="journal article" date="2016" name="Nat. Commun.">
        <title>Thousands of microbial genomes shed light on interconnected biogeochemical processes in an aquifer system.</title>
        <authorList>
            <person name="Anantharaman K."/>
            <person name="Brown C.T."/>
            <person name="Hug L.A."/>
            <person name="Sharon I."/>
            <person name="Castelle C.J."/>
            <person name="Probst A.J."/>
            <person name="Thomas B.C."/>
            <person name="Singh A."/>
            <person name="Wilkins M.J."/>
            <person name="Karaoz U."/>
            <person name="Brodie E.L."/>
            <person name="Williams K.H."/>
            <person name="Hubbard S.S."/>
            <person name="Banfield J.F."/>
        </authorList>
    </citation>
    <scope>NUCLEOTIDE SEQUENCE [LARGE SCALE GENOMIC DNA]</scope>
</reference>
<dbReference type="PROSITE" id="PS51007">
    <property type="entry name" value="CYTC"/>
    <property type="match status" value="1"/>
</dbReference>
<keyword evidence="2 4" id="KW-0479">Metal-binding</keyword>
<proteinExistence type="predicted"/>
<feature type="signal peptide" evidence="5">
    <location>
        <begin position="1"/>
        <end position="21"/>
    </location>
</feature>
<dbReference type="InterPro" id="IPR015170">
    <property type="entry name" value="DUF1924_SHP"/>
</dbReference>
<comment type="caution">
    <text evidence="7">The sequence shown here is derived from an EMBL/GenBank/DDBJ whole genome shotgun (WGS) entry which is preliminary data.</text>
</comment>
<organism evidence="7 8">
    <name type="scientific">Candidatus Muproteobacteria bacterium RBG_16_65_34</name>
    <dbReference type="NCBI Taxonomy" id="1817760"/>
    <lineage>
        <taxon>Bacteria</taxon>
        <taxon>Pseudomonadati</taxon>
        <taxon>Pseudomonadota</taxon>
        <taxon>Candidatus Muproteobacteria</taxon>
    </lineage>
</organism>